<name>A0A7G9ZBB9_9EURY</name>
<gene>
    <name evidence="1" type="primary">argD_1</name>
    <name evidence="1" type="ORF">KFNHKPCL_00001</name>
</gene>
<sequence length="54" mass="6036">MMNVGHSNPEVSAAVTAQMEKMAHCAFTDFFADPPVRLAEKLKQLTGYDRVFFS</sequence>
<keyword evidence="1" id="KW-0032">Aminotransferase</keyword>
<accession>A0A7G9ZBB9</accession>
<dbReference type="GO" id="GO:0009016">
    <property type="term" value="F:succinyldiaminopimelate transaminase activity"/>
    <property type="evidence" value="ECO:0007669"/>
    <property type="project" value="UniProtKB-EC"/>
</dbReference>
<organism evidence="1">
    <name type="scientific">Candidatus Methanophaga sp. ANME-1 ERB7</name>
    <dbReference type="NCBI Taxonomy" id="2759913"/>
    <lineage>
        <taxon>Archaea</taxon>
        <taxon>Methanobacteriati</taxon>
        <taxon>Methanobacteriota</taxon>
        <taxon>Stenosarchaea group</taxon>
        <taxon>Methanomicrobia</taxon>
        <taxon>Candidatus Methanophagales</taxon>
        <taxon>Candidatus Methanophagaceae</taxon>
        <taxon>Candidatus Methanophaga</taxon>
    </lineage>
</organism>
<dbReference type="Gene3D" id="3.40.640.10">
    <property type="entry name" value="Type I PLP-dependent aspartate aminotransferase-like (Major domain)"/>
    <property type="match status" value="1"/>
</dbReference>
<proteinExistence type="predicted"/>
<dbReference type="InterPro" id="IPR015424">
    <property type="entry name" value="PyrdxlP-dep_Trfase"/>
</dbReference>
<keyword evidence="1" id="KW-0808">Transferase</keyword>
<dbReference type="SUPFAM" id="SSF53383">
    <property type="entry name" value="PLP-dependent transferases"/>
    <property type="match status" value="1"/>
</dbReference>
<dbReference type="AlphaFoldDB" id="A0A7G9ZBB9"/>
<protein>
    <submittedName>
        <fullName evidence="1">Acetylornithine/succinyldiaminopimelate aminotransferase</fullName>
        <ecNumber evidence="1">2.6.1.17</ecNumber>
    </submittedName>
</protein>
<dbReference type="GO" id="GO:0030170">
    <property type="term" value="F:pyridoxal phosphate binding"/>
    <property type="evidence" value="ECO:0007669"/>
    <property type="project" value="InterPro"/>
</dbReference>
<dbReference type="Pfam" id="PF00202">
    <property type="entry name" value="Aminotran_3"/>
    <property type="match status" value="1"/>
</dbReference>
<dbReference type="EMBL" id="MT631692">
    <property type="protein sequence ID" value="QNO57553.1"/>
    <property type="molecule type" value="Genomic_DNA"/>
</dbReference>
<dbReference type="EC" id="2.6.1.17" evidence="1"/>
<dbReference type="InterPro" id="IPR005814">
    <property type="entry name" value="Aminotrans_3"/>
</dbReference>
<evidence type="ECO:0000313" key="1">
    <source>
        <dbReference type="EMBL" id="QNO57553.1"/>
    </source>
</evidence>
<reference evidence="1" key="1">
    <citation type="submission" date="2020-06" db="EMBL/GenBank/DDBJ databases">
        <title>Unique genomic features of the anaerobic methanotrophic archaea.</title>
        <authorList>
            <person name="Chadwick G.L."/>
            <person name="Skennerton C.T."/>
            <person name="Laso-Perez R."/>
            <person name="Leu A.O."/>
            <person name="Speth D.R."/>
            <person name="Yu H."/>
            <person name="Morgan-Lang C."/>
            <person name="Hatzenpichler R."/>
            <person name="Goudeau D."/>
            <person name="Malmstrom R."/>
            <person name="Brazelton W.J."/>
            <person name="Woyke T."/>
            <person name="Hallam S.J."/>
            <person name="Tyson G.W."/>
            <person name="Wegener G."/>
            <person name="Boetius A."/>
            <person name="Orphan V."/>
        </authorList>
    </citation>
    <scope>NUCLEOTIDE SEQUENCE</scope>
</reference>
<dbReference type="InterPro" id="IPR015421">
    <property type="entry name" value="PyrdxlP-dep_Trfase_major"/>
</dbReference>